<dbReference type="RefSeq" id="WP_309855101.1">
    <property type="nucleotide sequence ID" value="NZ_JAVDQJ010000005.1"/>
</dbReference>
<organism evidence="3 4">
    <name type="scientific">Deinococcus soli</name>
    <name type="common">ex Cha et al. 2016</name>
    <dbReference type="NCBI Taxonomy" id="1309411"/>
    <lineage>
        <taxon>Bacteria</taxon>
        <taxon>Thermotogati</taxon>
        <taxon>Deinococcota</taxon>
        <taxon>Deinococci</taxon>
        <taxon>Deinococcales</taxon>
        <taxon>Deinococcaceae</taxon>
        <taxon>Deinococcus</taxon>
    </lineage>
</organism>
<dbReference type="Proteomes" id="UP001185331">
    <property type="component" value="Unassembled WGS sequence"/>
</dbReference>
<gene>
    <name evidence="3" type="ORF">J2Y00_002092</name>
</gene>
<dbReference type="AlphaFoldDB" id="A0AAE3XD92"/>
<keyword evidence="2" id="KW-0732">Signal</keyword>
<proteinExistence type="predicted"/>
<feature type="region of interest" description="Disordered" evidence="1">
    <location>
        <begin position="196"/>
        <end position="256"/>
    </location>
</feature>
<feature type="compositionally biased region" description="Basic and acidic residues" evidence="1">
    <location>
        <begin position="196"/>
        <end position="251"/>
    </location>
</feature>
<feature type="signal peptide" evidence="2">
    <location>
        <begin position="1"/>
        <end position="22"/>
    </location>
</feature>
<name>A0AAE3XD92_9DEIO</name>
<evidence type="ECO:0000313" key="4">
    <source>
        <dbReference type="Proteomes" id="UP001185331"/>
    </source>
</evidence>
<evidence type="ECO:0000313" key="3">
    <source>
        <dbReference type="EMBL" id="MDR6218529.1"/>
    </source>
</evidence>
<dbReference type="EMBL" id="JAVDQK010000004">
    <property type="protein sequence ID" value="MDR6218529.1"/>
    <property type="molecule type" value="Genomic_DNA"/>
</dbReference>
<protein>
    <submittedName>
        <fullName evidence="3">Uncharacterized protein</fullName>
    </submittedName>
</protein>
<reference evidence="3" key="1">
    <citation type="submission" date="2023-07" db="EMBL/GenBank/DDBJ databases">
        <title>Sorghum-associated microbial communities from plants grown in Nebraska, USA.</title>
        <authorList>
            <person name="Schachtman D."/>
        </authorList>
    </citation>
    <scope>NUCLEOTIDE SEQUENCE</scope>
    <source>
        <strain evidence="3">BE330</strain>
    </source>
</reference>
<evidence type="ECO:0000256" key="1">
    <source>
        <dbReference type="SAM" id="MobiDB-lite"/>
    </source>
</evidence>
<comment type="caution">
    <text evidence="3">The sequence shown here is derived from an EMBL/GenBank/DDBJ whole genome shotgun (WGS) entry which is preliminary data.</text>
</comment>
<sequence length="484" mass="52124">MNRLPAAFLTAVGSLLSLALFAACAPKNVNAERAVPAPAISDVEARRIGQGLFIPEKDIPQYKPRIPPLVGPKDPSNCGPAGLCVNPDLNPMAYGADLNRDRKIAMLATGCGPNAYCTAAQRREVIAASSYGIDLFLKAILAHTCNAAACDQAWFASVKRTNIMLYQKACSLGACEIQQIKIDLCVAAICNRPNTADKEEPKPSKEPEPKKECAGDDEACKKKRLEDAENEQKKREEEQKAAQKKADEAKAAADAAAQKLKDAKTLEEQKAAENELKLAEQRLKMALKGLELANARLAMSMADTFFARSSLEAGRASDGSVSDGLSKTGSRVVELIRIFGGQETTEQVFTIYKNILEVDYSIERSALEQLENQDKSGPSSPVKIPKMLLTQVGTPGAPVRSAEQETSSDLLNEYVNLVAQLPDLTQQVTECAADIDCVTAYSAIKALVDFMTYEDVLLSPLDLPIPGPDLDVGTIVTPKSPNGR</sequence>
<accession>A0AAE3XD92</accession>
<evidence type="ECO:0000256" key="2">
    <source>
        <dbReference type="SAM" id="SignalP"/>
    </source>
</evidence>
<dbReference type="PROSITE" id="PS51257">
    <property type="entry name" value="PROKAR_LIPOPROTEIN"/>
    <property type="match status" value="1"/>
</dbReference>
<feature type="chain" id="PRO_5042077034" evidence="2">
    <location>
        <begin position="23"/>
        <end position="484"/>
    </location>
</feature>